<name>A0A545U6A9_9GAMM</name>
<comment type="caution">
    <text evidence="2">The sequence shown here is derived from an EMBL/GenBank/DDBJ whole genome shotgun (WGS) entry which is preliminary data.</text>
</comment>
<dbReference type="Gene3D" id="1.10.3210.10">
    <property type="entry name" value="Hypothetical protein af1432"/>
    <property type="match status" value="2"/>
</dbReference>
<dbReference type="EMBL" id="VIKS01000013">
    <property type="protein sequence ID" value="TQV85010.1"/>
    <property type="molecule type" value="Genomic_DNA"/>
</dbReference>
<evidence type="ECO:0000313" key="3">
    <source>
        <dbReference type="Proteomes" id="UP000315439"/>
    </source>
</evidence>
<dbReference type="Proteomes" id="UP000315439">
    <property type="component" value="Unassembled WGS sequence"/>
</dbReference>
<dbReference type="OrthoDB" id="9764808at2"/>
<dbReference type="PANTHER" id="PTHR43155">
    <property type="entry name" value="CYCLIC DI-GMP PHOSPHODIESTERASE PA4108-RELATED"/>
    <property type="match status" value="1"/>
</dbReference>
<dbReference type="SUPFAM" id="SSF109604">
    <property type="entry name" value="HD-domain/PDEase-like"/>
    <property type="match status" value="1"/>
</dbReference>
<proteinExistence type="predicted"/>
<dbReference type="CDD" id="cd00077">
    <property type="entry name" value="HDc"/>
    <property type="match status" value="1"/>
</dbReference>
<dbReference type="PANTHER" id="PTHR43155:SF2">
    <property type="entry name" value="CYCLIC DI-GMP PHOSPHODIESTERASE PA4108"/>
    <property type="match status" value="1"/>
</dbReference>
<feature type="domain" description="HD-GYP" evidence="1">
    <location>
        <begin position="335"/>
        <end position="654"/>
    </location>
</feature>
<keyword evidence="3" id="KW-1185">Reference proteome</keyword>
<protein>
    <submittedName>
        <fullName evidence="2">GAF domain-containing protein</fullName>
    </submittedName>
</protein>
<dbReference type="InterPro" id="IPR037522">
    <property type="entry name" value="HD_GYP_dom"/>
</dbReference>
<dbReference type="Pfam" id="PF01966">
    <property type="entry name" value="HD"/>
    <property type="match status" value="1"/>
</dbReference>
<dbReference type="InterPro" id="IPR003018">
    <property type="entry name" value="GAF"/>
</dbReference>
<dbReference type="SMART" id="SM00065">
    <property type="entry name" value="GAF"/>
    <property type="match status" value="1"/>
</dbReference>
<dbReference type="InterPro" id="IPR006674">
    <property type="entry name" value="HD_domain"/>
</dbReference>
<dbReference type="Gene3D" id="3.30.450.40">
    <property type="match status" value="1"/>
</dbReference>
<evidence type="ECO:0000313" key="2">
    <source>
        <dbReference type="EMBL" id="TQV85010.1"/>
    </source>
</evidence>
<dbReference type="RefSeq" id="WP_142933658.1">
    <property type="nucleotide sequence ID" value="NZ_ML660169.1"/>
</dbReference>
<dbReference type="SMART" id="SM00471">
    <property type="entry name" value="HDc"/>
    <property type="match status" value="1"/>
</dbReference>
<dbReference type="Pfam" id="PF13487">
    <property type="entry name" value="HD_5"/>
    <property type="match status" value="1"/>
</dbReference>
<organism evidence="2 3">
    <name type="scientific">Aliikangiella coralliicola</name>
    <dbReference type="NCBI Taxonomy" id="2592383"/>
    <lineage>
        <taxon>Bacteria</taxon>
        <taxon>Pseudomonadati</taxon>
        <taxon>Pseudomonadota</taxon>
        <taxon>Gammaproteobacteria</taxon>
        <taxon>Oceanospirillales</taxon>
        <taxon>Pleioneaceae</taxon>
        <taxon>Aliikangiella</taxon>
    </lineage>
</organism>
<dbReference type="Pfam" id="PF01590">
    <property type="entry name" value="GAF"/>
    <property type="match status" value="1"/>
</dbReference>
<reference evidence="2 3" key="1">
    <citation type="submission" date="2019-07" db="EMBL/GenBank/DDBJ databases">
        <title>Draft genome for Aliikangiella sp. M105.</title>
        <authorList>
            <person name="Wang G."/>
        </authorList>
    </citation>
    <scope>NUCLEOTIDE SEQUENCE [LARGE SCALE GENOMIC DNA]</scope>
    <source>
        <strain evidence="2 3">M105</strain>
    </source>
</reference>
<dbReference type="InterPro" id="IPR003607">
    <property type="entry name" value="HD/PDEase_dom"/>
</dbReference>
<evidence type="ECO:0000259" key="1">
    <source>
        <dbReference type="PROSITE" id="PS51832"/>
    </source>
</evidence>
<dbReference type="PROSITE" id="PS51832">
    <property type="entry name" value="HD_GYP"/>
    <property type="match status" value="1"/>
</dbReference>
<dbReference type="SUPFAM" id="SSF55781">
    <property type="entry name" value="GAF domain-like"/>
    <property type="match status" value="1"/>
</dbReference>
<gene>
    <name evidence="2" type="ORF">FLL46_21715</name>
</gene>
<accession>A0A545U6A9</accession>
<dbReference type="InterPro" id="IPR029016">
    <property type="entry name" value="GAF-like_dom_sf"/>
</dbReference>
<sequence>MSQLGVTNSTLSRHLWFVGAFNSDLAQVIHDDFNTRNLMLPVPDNVEIEFISEPEFNQRIRNSIFGQQRTPKGNKNRLQVIVTSAEVIFSSAGKNLESCFIISCHENSQADIFLGASFSAKNLASAIAIGFEYLLNKQQIQQLNQDVATATRERKELGEIGIALSSEKDLDKLLDKVLREGRKLGNCEAASLYLLVNTQSDNPKLLFKLTQNSKINFDFKEKHFPLTNQSLAGYVALTGEILNIADAYQLPHSLPYQFDKSFDKATGYRTRQLLVLPMTNHKRKIIGVLQFINHQDQHEALTGGAGFTAERQELLLSLASQAAVAIDNSQLIDNIQSLFEGFVAASVKAIESRDPVTSGHSFRVAEFTTGLAECLDKNQLGKYKDITFSAAQLREIRYASLLHDFGKVGVKEHVLLKANKLQDSRANYLLLKIEWQKQLLQRKFYQKLVAENEPELIKNWQSSHLFLKMQSELEKLAGFQEILMRANKPSLLEAKVAEELNYLLEYQMDDSYPFGKTLLSEDDFLSLSVTKGSLTPEERAEIQSHVVHTEAFLNQIPWTDELGGVPTIAASHHEKLDGTGYPKGSFEADIPVASKIMAIADIYDALTARDRPYKKAVQIELALDILKDEASNGKLCQTMVDTFIEAKVYQKIHS</sequence>
<dbReference type="GO" id="GO:0008081">
    <property type="term" value="F:phosphoric diester hydrolase activity"/>
    <property type="evidence" value="ECO:0007669"/>
    <property type="project" value="UniProtKB-ARBA"/>
</dbReference>
<dbReference type="AlphaFoldDB" id="A0A545U6A9"/>